<evidence type="ECO:0000313" key="8">
    <source>
        <dbReference type="Proteomes" id="UP001209878"/>
    </source>
</evidence>
<evidence type="ECO:0000256" key="1">
    <source>
        <dbReference type="ARBA" id="ARBA00004479"/>
    </source>
</evidence>
<evidence type="ECO:0000259" key="6">
    <source>
        <dbReference type="PROSITE" id="PS50835"/>
    </source>
</evidence>
<evidence type="ECO:0000256" key="2">
    <source>
        <dbReference type="ARBA" id="ARBA00023136"/>
    </source>
</evidence>
<dbReference type="EMBL" id="JAODUO010000753">
    <property type="protein sequence ID" value="KAK2175062.1"/>
    <property type="molecule type" value="Genomic_DNA"/>
</dbReference>
<organism evidence="7 8">
    <name type="scientific">Ridgeia piscesae</name>
    <name type="common">Tubeworm</name>
    <dbReference type="NCBI Taxonomy" id="27915"/>
    <lineage>
        <taxon>Eukaryota</taxon>
        <taxon>Metazoa</taxon>
        <taxon>Spiralia</taxon>
        <taxon>Lophotrochozoa</taxon>
        <taxon>Annelida</taxon>
        <taxon>Polychaeta</taxon>
        <taxon>Sedentaria</taxon>
        <taxon>Canalipalpata</taxon>
        <taxon>Sabellida</taxon>
        <taxon>Siboglinidae</taxon>
        <taxon>Ridgeia</taxon>
    </lineage>
</organism>
<dbReference type="SMART" id="SM00409">
    <property type="entry name" value="IG"/>
    <property type="match status" value="1"/>
</dbReference>
<dbReference type="InterPro" id="IPR003599">
    <property type="entry name" value="Ig_sub"/>
</dbReference>
<gene>
    <name evidence="7" type="ORF">NP493_754g00015</name>
</gene>
<evidence type="ECO:0000256" key="3">
    <source>
        <dbReference type="ARBA" id="ARBA00023157"/>
    </source>
</evidence>
<feature type="domain" description="Ig-like" evidence="6">
    <location>
        <begin position="57"/>
        <end position="144"/>
    </location>
</feature>
<dbReference type="SMART" id="SM00408">
    <property type="entry name" value="IGc2"/>
    <property type="match status" value="1"/>
</dbReference>
<dbReference type="InterPro" id="IPR051275">
    <property type="entry name" value="Cell_adhesion_signaling"/>
</dbReference>
<keyword evidence="3" id="KW-1015">Disulfide bond</keyword>
<name>A0AAD9KPH2_RIDPI</name>
<dbReference type="SUPFAM" id="SSF48726">
    <property type="entry name" value="Immunoglobulin"/>
    <property type="match status" value="2"/>
</dbReference>
<dbReference type="InterPro" id="IPR036179">
    <property type="entry name" value="Ig-like_dom_sf"/>
</dbReference>
<evidence type="ECO:0000313" key="7">
    <source>
        <dbReference type="EMBL" id="KAK2175062.1"/>
    </source>
</evidence>
<dbReference type="GO" id="GO:0016020">
    <property type="term" value="C:membrane"/>
    <property type="evidence" value="ECO:0007669"/>
    <property type="project" value="UniProtKB-SubCell"/>
</dbReference>
<dbReference type="Pfam" id="PF07679">
    <property type="entry name" value="I-set"/>
    <property type="match status" value="1"/>
</dbReference>
<dbReference type="InterPro" id="IPR007110">
    <property type="entry name" value="Ig-like_dom"/>
</dbReference>
<dbReference type="Proteomes" id="UP001209878">
    <property type="component" value="Unassembled WGS sequence"/>
</dbReference>
<evidence type="ECO:0000256" key="5">
    <source>
        <dbReference type="ARBA" id="ARBA00023319"/>
    </source>
</evidence>
<reference evidence="7" key="1">
    <citation type="journal article" date="2023" name="Mol. Biol. Evol.">
        <title>Third-Generation Sequencing Reveals the Adaptive Role of the Epigenome in Three Deep-Sea Polychaetes.</title>
        <authorList>
            <person name="Perez M."/>
            <person name="Aroh O."/>
            <person name="Sun Y."/>
            <person name="Lan Y."/>
            <person name="Juniper S.K."/>
            <person name="Young C.R."/>
            <person name="Angers B."/>
            <person name="Qian P.Y."/>
        </authorList>
    </citation>
    <scope>NUCLEOTIDE SEQUENCE</scope>
    <source>
        <strain evidence="7">R07B-5</strain>
    </source>
</reference>
<protein>
    <recommendedName>
        <fullName evidence="6">Ig-like domain-containing protein</fullName>
    </recommendedName>
</protein>
<dbReference type="InterPro" id="IPR013783">
    <property type="entry name" value="Ig-like_fold"/>
</dbReference>
<dbReference type="Gene3D" id="2.60.40.10">
    <property type="entry name" value="Immunoglobulins"/>
    <property type="match status" value="2"/>
</dbReference>
<dbReference type="InterPro" id="IPR013098">
    <property type="entry name" value="Ig_I-set"/>
</dbReference>
<keyword evidence="8" id="KW-1185">Reference proteome</keyword>
<accession>A0AAD9KPH2</accession>
<dbReference type="InterPro" id="IPR003598">
    <property type="entry name" value="Ig_sub2"/>
</dbReference>
<keyword evidence="5" id="KW-0393">Immunoglobulin domain</keyword>
<comment type="subcellular location">
    <subcellularLocation>
        <location evidence="1">Membrane</location>
        <topology evidence="1">Single-pass type I membrane protein</topology>
    </subcellularLocation>
</comment>
<dbReference type="PROSITE" id="PS50835">
    <property type="entry name" value="IG_LIKE"/>
    <property type="match status" value="1"/>
</dbReference>
<dbReference type="PANTHER" id="PTHR11640">
    <property type="entry name" value="NEPHRIN"/>
    <property type="match status" value="1"/>
</dbReference>
<dbReference type="AlphaFoldDB" id="A0AAD9KPH2"/>
<sequence length="150" mass="15850">MTLPSSSHYTPSDNSKVLTISSLNHTVDDGYYSCAATNDAGMGNFSAKFQLQINYSPSTNVETLGPVIEGQSKTIKCHSQARPAVTSVTWKKGQEVINVITDSKYSGGTVQTPSLTIGSVLKTDAGEYTCQLGNDVGHGTATVTLIVLCK</sequence>
<evidence type="ECO:0000256" key="4">
    <source>
        <dbReference type="ARBA" id="ARBA00023180"/>
    </source>
</evidence>
<comment type="caution">
    <text evidence="7">The sequence shown here is derived from an EMBL/GenBank/DDBJ whole genome shotgun (WGS) entry which is preliminary data.</text>
</comment>
<keyword evidence="2" id="KW-0472">Membrane</keyword>
<keyword evidence="4" id="KW-0325">Glycoprotein</keyword>
<proteinExistence type="predicted"/>